<dbReference type="Proteomes" id="UP001189429">
    <property type="component" value="Unassembled WGS sequence"/>
</dbReference>
<evidence type="ECO:0000313" key="1">
    <source>
        <dbReference type="EMBL" id="CAK0898872.1"/>
    </source>
</evidence>
<evidence type="ECO:0000313" key="2">
    <source>
        <dbReference type="Proteomes" id="UP001189429"/>
    </source>
</evidence>
<protein>
    <submittedName>
        <fullName evidence="1">Uncharacterized protein</fullName>
    </submittedName>
</protein>
<accession>A0ABN9XGR5</accession>
<name>A0ABN9XGR5_9DINO</name>
<organism evidence="1 2">
    <name type="scientific">Prorocentrum cordatum</name>
    <dbReference type="NCBI Taxonomy" id="2364126"/>
    <lineage>
        <taxon>Eukaryota</taxon>
        <taxon>Sar</taxon>
        <taxon>Alveolata</taxon>
        <taxon>Dinophyceae</taxon>
        <taxon>Prorocentrales</taxon>
        <taxon>Prorocentraceae</taxon>
        <taxon>Prorocentrum</taxon>
    </lineage>
</organism>
<reference evidence="1" key="1">
    <citation type="submission" date="2023-10" db="EMBL/GenBank/DDBJ databases">
        <authorList>
            <person name="Chen Y."/>
            <person name="Shah S."/>
            <person name="Dougan E. K."/>
            <person name="Thang M."/>
            <person name="Chan C."/>
        </authorList>
    </citation>
    <scope>NUCLEOTIDE SEQUENCE [LARGE SCALE GENOMIC DNA]</scope>
</reference>
<gene>
    <name evidence="1" type="ORF">PCOR1329_LOCUS76544</name>
</gene>
<comment type="caution">
    <text evidence="1">The sequence shown here is derived from an EMBL/GenBank/DDBJ whole genome shotgun (WGS) entry which is preliminary data.</text>
</comment>
<keyword evidence="2" id="KW-1185">Reference proteome</keyword>
<proteinExistence type="predicted"/>
<sequence>MSSGSSTGQMPKPFRTYLQSLMLSLAATMTLFLDRQARATCAAAGTQGAAHDLVGFFSQLRGLRLGLRLRLRLGLRLGLRLALRLALRLQLGLRLRRGVAR</sequence>
<dbReference type="EMBL" id="CAUYUJ010020516">
    <property type="protein sequence ID" value="CAK0898872.1"/>
    <property type="molecule type" value="Genomic_DNA"/>
</dbReference>